<comment type="caution">
    <text evidence="2">The sequence shown here is derived from an EMBL/GenBank/DDBJ whole genome shotgun (WGS) entry which is preliminary data.</text>
</comment>
<reference evidence="2 3" key="1">
    <citation type="submission" date="2020-08" db="EMBL/GenBank/DDBJ databases">
        <title>Genomic Encyclopedia of Type Strains, Phase IV (KMG-IV): sequencing the most valuable type-strain genomes for metagenomic binning, comparative biology and taxonomic classification.</title>
        <authorList>
            <person name="Goeker M."/>
        </authorList>
    </citation>
    <scope>NUCLEOTIDE SEQUENCE [LARGE SCALE GENOMIC DNA]</scope>
    <source>
        <strain evidence="2 3">DSM 22975</strain>
    </source>
</reference>
<dbReference type="CDD" id="cd00158">
    <property type="entry name" value="RHOD"/>
    <property type="match status" value="1"/>
</dbReference>
<organism evidence="2 3">
    <name type="scientific">Tolumonas osonensis</name>
    <dbReference type="NCBI Taxonomy" id="675874"/>
    <lineage>
        <taxon>Bacteria</taxon>
        <taxon>Pseudomonadati</taxon>
        <taxon>Pseudomonadota</taxon>
        <taxon>Gammaproteobacteria</taxon>
        <taxon>Aeromonadales</taxon>
        <taxon>Aeromonadaceae</taxon>
        <taxon>Tolumonas</taxon>
    </lineage>
</organism>
<dbReference type="Proteomes" id="UP000585721">
    <property type="component" value="Unassembled WGS sequence"/>
</dbReference>
<name>A0A841GDP8_9GAMM</name>
<dbReference type="Pfam" id="PF00581">
    <property type="entry name" value="Rhodanese"/>
    <property type="match status" value="1"/>
</dbReference>
<dbReference type="SMART" id="SM00450">
    <property type="entry name" value="RHOD"/>
    <property type="match status" value="1"/>
</dbReference>
<feature type="domain" description="Rhodanese" evidence="1">
    <location>
        <begin position="32"/>
        <end position="122"/>
    </location>
</feature>
<dbReference type="PROSITE" id="PS50206">
    <property type="entry name" value="RHODANESE_3"/>
    <property type="match status" value="1"/>
</dbReference>
<keyword evidence="2" id="KW-0808">Transferase</keyword>
<dbReference type="InterPro" id="IPR050229">
    <property type="entry name" value="GlpE_sulfurtransferase"/>
</dbReference>
<evidence type="ECO:0000259" key="1">
    <source>
        <dbReference type="PROSITE" id="PS50206"/>
    </source>
</evidence>
<dbReference type="PANTHER" id="PTHR43031">
    <property type="entry name" value="FAD-DEPENDENT OXIDOREDUCTASE"/>
    <property type="match status" value="1"/>
</dbReference>
<proteinExistence type="predicted"/>
<dbReference type="InterPro" id="IPR001763">
    <property type="entry name" value="Rhodanese-like_dom"/>
</dbReference>
<evidence type="ECO:0000313" key="2">
    <source>
        <dbReference type="EMBL" id="MBB6056059.1"/>
    </source>
</evidence>
<dbReference type="InterPro" id="IPR036873">
    <property type="entry name" value="Rhodanese-like_dom_sf"/>
</dbReference>
<accession>A0A841GDP8</accession>
<protein>
    <submittedName>
        <fullName evidence="2">Rhodanese-related sulfurtransferase</fullName>
    </submittedName>
</protein>
<dbReference type="SUPFAM" id="SSF52821">
    <property type="entry name" value="Rhodanese/Cell cycle control phosphatase"/>
    <property type="match status" value="1"/>
</dbReference>
<dbReference type="PANTHER" id="PTHR43031:SF1">
    <property type="entry name" value="PYRIDINE NUCLEOTIDE-DISULPHIDE OXIDOREDUCTASE"/>
    <property type="match status" value="1"/>
</dbReference>
<gene>
    <name evidence="2" type="ORF">HNR75_001989</name>
</gene>
<dbReference type="Gene3D" id="3.40.250.10">
    <property type="entry name" value="Rhodanese-like domain"/>
    <property type="match status" value="1"/>
</dbReference>
<keyword evidence="3" id="KW-1185">Reference proteome</keyword>
<dbReference type="AlphaFoldDB" id="A0A841GDP8"/>
<dbReference type="GO" id="GO:0016740">
    <property type="term" value="F:transferase activity"/>
    <property type="evidence" value="ECO:0007669"/>
    <property type="project" value="UniProtKB-KW"/>
</dbReference>
<evidence type="ECO:0000313" key="3">
    <source>
        <dbReference type="Proteomes" id="UP000585721"/>
    </source>
</evidence>
<sequence>MQHNPRFLALVNEVRQRVNEVDVHQVKRWMEQSRPFVLLDVREESEWEKGHIPAAQYLGRGILERDIETRFPELDTPFVLYCGGGFRSVLAADNLQQMGYRDVISMDGGYRGWVEAGYPVEEDF</sequence>
<dbReference type="RefSeq" id="WP_188026797.1">
    <property type="nucleotide sequence ID" value="NZ_JACHGR010000006.1"/>
</dbReference>
<dbReference type="EMBL" id="JACHGR010000006">
    <property type="protein sequence ID" value="MBB6056059.1"/>
    <property type="molecule type" value="Genomic_DNA"/>
</dbReference>